<dbReference type="InterPro" id="IPR000119">
    <property type="entry name" value="Hist_DNA-bd"/>
</dbReference>
<evidence type="ECO:0000256" key="3">
    <source>
        <dbReference type="ARBA" id="ARBA00023125"/>
    </source>
</evidence>
<dbReference type="SUPFAM" id="SSF47729">
    <property type="entry name" value="IHF-like DNA-binding proteins"/>
    <property type="match status" value="1"/>
</dbReference>
<keyword evidence="3 5" id="KW-0238">DNA-binding</keyword>
<dbReference type="PANTHER" id="PTHR33175">
    <property type="entry name" value="DNA-BINDING PROTEIN HU"/>
    <property type="match status" value="1"/>
</dbReference>
<dbReference type="Gene3D" id="4.10.520.10">
    <property type="entry name" value="IHF-like DNA-binding proteins"/>
    <property type="match status" value="1"/>
</dbReference>
<evidence type="ECO:0000256" key="2">
    <source>
        <dbReference type="ARBA" id="ARBA00023067"/>
    </source>
</evidence>
<evidence type="ECO:0000256" key="4">
    <source>
        <dbReference type="RuleBase" id="RU003939"/>
    </source>
</evidence>
<dbReference type="SMART" id="SM00411">
    <property type="entry name" value="BHL"/>
    <property type="match status" value="1"/>
</dbReference>
<proteinExistence type="inferred from homology"/>
<dbReference type="Pfam" id="PF00216">
    <property type="entry name" value="Bac_DNA_binding"/>
    <property type="match status" value="1"/>
</dbReference>
<protein>
    <submittedName>
        <fullName evidence="5">DNA-binding protein HU 1</fullName>
    </submittedName>
</protein>
<dbReference type="PRINTS" id="PR01727">
    <property type="entry name" value="DNABINDINGHU"/>
</dbReference>
<dbReference type="GO" id="GO:0003677">
    <property type="term" value="F:DNA binding"/>
    <property type="evidence" value="ECO:0007669"/>
    <property type="project" value="UniProtKB-KW"/>
</dbReference>
<gene>
    <name evidence="5" type="primary">hupA</name>
    <name evidence="5" type="ORF">J1TS3_42330</name>
</gene>
<evidence type="ECO:0000313" key="5">
    <source>
        <dbReference type="EMBL" id="GIN23099.1"/>
    </source>
</evidence>
<accession>A0ABQ4KBI3</accession>
<reference evidence="5 6" key="1">
    <citation type="submission" date="2021-03" db="EMBL/GenBank/DDBJ databases">
        <title>Antimicrobial resistance genes in bacteria isolated from Japanese honey, and their potential for conferring macrolide and lincosamide resistance in the American foulbrood pathogen Paenibacillus larvae.</title>
        <authorList>
            <person name="Okamoto M."/>
            <person name="Kumagai M."/>
            <person name="Kanamori H."/>
            <person name="Takamatsu D."/>
        </authorList>
    </citation>
    <scope>NUCLEOTIDE SEQUENCE [LARGE SCALE GENOMIC DNA]</scope>
    <source>
        <strain evidence="5 6">J1TS3</strain>
    </source>
</reference>
<name>A0ABQ4KBI3_9BACI</name>
<keyword evidence="6" id="KW-1185">Reference proteome</keyword>
<organism evidence="5 6">
    <name type="scientific">Siminovitchia fordii</name>
    <dbReference type="NCBI Taxonomy" id="254759"/>
    <lineage>
        <taxon>Bacteria</taxon>
        <taxon>Bacillati</taxon>
        <taxon>Bacillota</taxon>
        <taxon>Bacilli</taxon>
        <taxon>Bacillales</taxon>
        <taxon>Bacillaceae</taxon>
        <taxon>Siminovitchia</taxon>
    </lineage>
</organism>
<evidence type="ECO:0000256" key="1">
    <source>
        <dbReference type="ARBA" id="ARBA00010529"/>
    </source>
</evidence>
<comment type="similarity">
    <text evidence="1 4">Belongs to the bacterial histone-like protein family.</text>
</comment>
<evidence type="ECO:0000313" key="6">
    <source>
        <dbReference type="Proteomes" id="UP000680279"/>
    </source>
</evidence>
<sequence length="96" mass="10834">MLKKKDLAKHLQGVLSKKGNKVNLDEAIELIDDVLNGIVKLTKENGKLQLYSFGNFEVKERKERNGRSPATGETMIIPAHNVFTFKAAKRVKDIVR</sequence>
<dbReference type="Proteomes" id="UP000680279">
    <property type="component" value="Unassembled WGS sequence"/>
</dbReference>
<keyword evidence="2" id="KW-0226">DNA condensation</keyword>
<dbReference type="InterPro" id="IPR010992">
    <property type="entry name" value="IHF-like_DNA-bd_dom_sf"/>
</dbReference>
<dbReference type="EMBL" id="BOQT01000026">
    <property type="protein sequence ID" value="GIN23099.1"/>
    <property type="molecule type" value="Genomic_DNA"/>
</dbReference>
<comment type="caution">
    <text evidence="5">The sequence shown here is derived from an EMBL/GenBank/DDBJ whole genome shotgun (WGS) entry which is preliminary data.</text>
</comment>
<dbReference type="PANTHER" id="PTHR33175:SF3">
    <property type="entry name" value="DNA-BINDING PROTEIN HU-BETA"/>
    <property type="match status" value="1"/>
</dbReference>
<dbReference type="RefSeq" id="WP_212963867.1">
    <property type="nucleotide sequence ID" value="NZ_BOQT01000026.1"/>
</dbReference>